<proteinExistence type="predicted"/>
<accession>A0ABT0IGB5</accession>
<reference evidence="1 2" key="1">
    <citation type="submission" date="2022-04" db="EMBL/GenBank/DDBJ databases">
        <title>Streptomyces sp. nov. LCR6-01 isolated from Lichen of Dirinaria sp.</title>
        <authorList>
            <person name="Kanchanasin P."/>
            <person name="Tanasupawat S."/>
            <person name="Phongsopitanun W."/>
        </authorList>
    </citation>
    <scope>NUCLEOTIDE SEQUENCE [LARGE SCALE GENOMIC DNA]</scope>
    <source>
        <strain evidence="1 2">LCR6-01</strain>
    </source>
</reference>
<dbReference type="EMBL" id="JALPTH010000026">
    <property type="protein sequence ID" value="MCK8680368.1"/>
    <property type="molecule type" value="Genomic_DNA"/>
</dbReference>
<evidence type="ECO:0008006" key="3">
    <source>
        <dbReference type="Google" id="ProtNLM"/>
    </source>
</evidence>
<gene>
    <name evidence="1" type="ORF">M1O15_23820</name>
</gene>
<evidence type="ECO:0000313" key="2">
    <source>
        <dbReference type="Proteomes" id="UP001522868"/>
    </source>
</evidence>
<sequence length="129" mass="13606">MDPAQFDGYARRGTIDTLPLTEAARQLEAIARYVAGARDELTRREQDGEIPALDGGKALAFAHEAPSLSLTGPDGETVAVIVSPAVLEVLEDAVGLLQGELDRGRGTGAPVTTEQLREELRGDLVGRVG</sequence>
<dbReference type="Proteomes" id="UP001522868">
    <property type="component" value="Unassembled WGS sequence"/>
</dbReference>
<name>A0ABT0IGB5_9ACTN</name>
<organism evidence="1 2">
    <name type="scientific">Streptomyces lichenis</name>
    <dbReference type="NCBI Taxonomy" id="2306967"/>
    <lineage>
        <taxon>Bacteria</taxon>
        <taxon>Bacillati</taxon>
        <taxon>Actinomycetota</taxon>
        <taxon>Actinomycetes</taxon>
        <taxon>Kitasatosporales</taxon>
        <taxon>Streptomycetaceae</taxon>
        <taxon>Streptomyces</taxon>
    </lineage>
</organism>
<keyword evidence="2" id="KW-1185">Reference proteome</keyword>
<protein>
    <recommendedName>
        <fullName evidence="3">YbaB/EbfC family DNA-binding protein</fullName>
    </recommendedName>
</protein>
<comment type="caution">
    <text evidence="1">The sequence shown here is derived from an EMBL/GenBank/DDBJ whole genome shotgun (WGS) entry which is preliminary data.</text>
</comment>
<evidence type="ECO:0000313" key="1">
    <source>
        <dbReference type="EMBL" id="MCK8680368.1"/>
    </source>
</evidence>
<dbReference type="RefSeq" id="WP_248636184.1">
    <property type="nucleotide sequence ID" value="NZ_JALPTH010000026.1"/>
</dbReference>